<dbReference type="Proteomes" id="UP000054729">
    <property type="component" value="Unassembled WGS sequence"/>
</dbReference>
<evidence type="ECO:0000313" key="2">
    <source>
        <dbReference type="EMBL" id="KTD82851.1"/>
    </source>
</evidence>
<name>A0A0W1ANN7_9GAMM</name>
<dbReference type="OrthoDB" id="5637701at2"/>
<gene>
    <name evidence="2" type="ORF">Lwal_0329</name>
</gene>
<evidence type="ECO:0000256" key="1">
    <source>
        <dbReference type="SAM" id="MobiDB-lite"/>
    </source>
</evidence>
<dbReference type="AlphaFoldDB" id="A0A0W1ANN7"/>
<comment type="caution">
    <text evidence="2">The sequence shown here is derived from an EMBL/GenBank/DDBJ whole genome shotgun (WGS) entry which is preliminary data.</text>
</comment>
<reference evidence="2 3" key="1">
    <citation type="submission" date="2015-11" db="EMBL/GenBank/DDBJ databases">
        <title>Genomic analysis of 38 Legionella species identifies large and diverse effector repertoires.</title>
        <authorList>
            <person name="Burstein D."/>
            <person name="Amaro F."/>
            <person name="Zusman T."/>
            <person name="Lifshitz Z."/>
            <person name="Cohen O."/>
            <person name="Gilbert J.A."/>
            <person name="Pupko T."/>
            <person name="Shuman H.A."/>
            <person name="Segal G."/>
        </authorList>
    </citation>
    <scope>NUCLEOTIDE SEQUENCE [LARGE SCALE GENOMIC DNA]</scope>
    <source>
        <strain evidence="2 3">ATCC 51914</strain>
    </source>
</reference>
<sequence>MEKPGGIFLPNKPNHQTTSPRFFSNKPQTVTCLNISQQLSKQFLQSHEHYASQTPLVGIDHVIIYHKGNLSLWNKNSINDLELIARRNTPAVKEAYQFIKSLSHCSVWLSMVMQSLQEKKAMTPYHYRDIQQIICCLNQLKLLVSDQELIAKLYEQLCESTAPNDTLSTAKGDPIDLLLSFAIQALSKGNNEQEMKSLLQSFLKSSQELNTHCASYATKIQLQGMHRILLDWTDKHLIQVKNTRVLIVVASGPREQLIERQYFEEMLAKQNLKNDEQGIRYIHCIEMLPQQIATVTDKELIGFLQQHELNSSIGKNMLNNPLGMDKDVLSEHAPEALKGICPFKH</sequence>
<keyword evidence="3" id="KW-1185">Reference proteome</keyword>
<dbReference type="PATRIC" id="fig|66969.6.peg.358"/>
<dbReference type="RefSeq" id="WP_058479188.1">
    <property type="nucleotide sequence ID" value="NZ_CAAAIQ010000003.1"/>
</dbReference>
<evidence type="ECO:0000313" key="3">
    <source>
        <dbReference type="Proteomes" id="UP000054729"/>
    </source>
</evidence>
<feature type="region of interest" description="Disordered" evidence="1">
    <location>
        <begin position="1"/>
        <end position="20"/>
    </location>
</feature>
<dbReference type="STRING" id="66969.Lwal_0329"/>
<organism evidence="2 3">
    <name type="scientific">Legionella waltersii</name>
    <dbReference type="NCBI Taxonomy" id="66969"/>
    <lineage>
        <taxon>Bacteria</taxon>
        <taxon>Pseudomonadati</taxon>
        <taxon>Pseudomonadota</taxon>
        <taxon>Gammaproteobacteria</taxon>
        <taxon>Legionellales</taxon>
        <taxon>Legionellaceae</taxon>
        <taxon>Legionella</taxon>
    </lineage>
</organism>
<proteinExistence type="predicted"/>
<protein>
    <submittedName>
        <fullName evidence="2">Uncharacterized protein</fullName>
    </submittedName>
</protein>
<accession>A0A0W1ANN7</accession>
<dbReference type="EMBL" id="LNZB01000006">
    <property type="protein sequence ID" value="KTD82851.1"/>
    <property type="molecule type" value="Genomic_DNA"/>
</dbReference>